<dbReference type="AlphaFoldDB" id="A0A451B2Y0"/>
<sequence>MRISTVSLRSMILALSVTIPIGCTTYDHRDFKNIDPPKKAESRLGAAVLIYNKCPMATDSSVSDIKTGLQAQNGQIHTLAGGAGVAAAVAPLAANFAVTLVGKALAERKAGLAGEFSAGGIGEDITGKATGCLIVARGHFGDRFAKAGKFSKELLEKLSLAAHPVFYLEAEVDKTGDNIELKPVYLSYAASSARNSGSGWKNVSLAIAMSKAAVDKDARSKGEKADSKEDKPFAVFRHNIGRLEIGKVYKGEKMLSGTSYVQGSANFSKQKEKFNITAQITESEDASIALEALIEAFGAKKGGIETLITDTIKEGIENGGK</sequence>
<accession>A0A451B2Y0</accession>
<gene>
    <name evidence="1" type="ORF">BECKUNK1418G_GA0071005_11346</name>
    <name evidence="2" type="ORF">BECKUNK1418H_GA0071006_11266</name>
</gene>
<dbReference type="EMBL" id="CAADFZ010000134">
    <property type="protein sequence ID" value="VFK67289.1"/>
    <property type="molecule type" value="Genomic_DNA"/>
</dbReference>
<dbReference type="EMBL" id="CAADGD010000126">
    <property type="protein sequence ID" value="VFK72623.1"/>
    <property type="molecule type" value="Genomic_DNA"/>
</dbReference>
<name>A0A451B2Y0_9GAMM</name>
<reference evidence="2" key="1">
    <citation type="submission" date="2019-02" db="EMBL/GenBank/DDBJ databases">
        <authorList>
            <person name="Gruber-Vodicka R. H."/>
            <person name="Seah K. B. B."/>
        </authorList>
    </citation>
    <scope>NUCLEOTIDE SEQUENCE</scope>
    <source>
        <strain evidence="2">BECK_BY19</strain>
        <strain evidence="1">BECK_BY8</strain>
    </source>
</reference>
<evidence type="ECO:0000313" key="1">
    <source>
        <dbReference type="EMBL" id="VFK67289.1"/>
    </source>
</evidence>
<proteinExistence type="predicted"/>
<evidence type="ECO:0000313" key="2">
    <source>
        <dbReference type="EMBL" id="VFK72623.1"/>
    </source>
</evidence>
<organism evidence="2">
    <name type="scientific">Candidatus Kentrum sp. UNK</name>
    <dbReference type="NCBI Taxonomy" id="2126344"/>
    <lineage>
        <taxon>Bacteria</taxon>
        <taxon>Pseudomonadati</taxon>
        <taxon>Pseudomonadota</taxon>
        <taxon>Gammaproteobacteria</taxon>
        <taxon>Candidatus Kentrum</taxon>
    </lineage>
</organism>
<protein>
    <submittedName>
        <fullName evidence="2">Uncharacterized protein</fullName>
    </submittedName>
</protein>